<dbReference type="InterPro" id="IPR036291">
    <property type="entry name" value="NAD(P)-bd_dom_sf"/>
</dbReference>
<sequence>MSRSVAESVLVVGASRGIGLELVRQYRAQGAAVVATARDDAGLARLQALGAKALRIDVTELASVAGLAWQIDGEAFDTVVINAGVYGPKALSALQAPGRDDFDQVMRTNVLGPMQVVPQLVDALAPQARLGIITSRMGSIGARTNGQGWLYRASKAAANSVLRDLAFALDGRALCVALHPGWVRTDMGGEGADLSVEQSATGLRAVLAELTPADHGRFFDQDGQALPW</sequence>
<evidence type="ECO:0000313" key="2">
    <source>
        <dbReference type="Proteomes" id="UP000678374"/>
    </source>
</evidence>
<dbReference type="PANTHER" id="PTHR45458">
    <property type="entry name" value="SHORT-CHAIN DEHYDROGENASE/REDUCTASE SDR"/>
    <property type="match status" value="1"/>
</dbReference>
<dbReference type="SUPFAM" id="SSF51735">
    <property type="entry name" value="NAD(P)-binding Rossmann-fold domains"/>
    <property type="match status" value="1"/>
</dbReference>
<dbReference type="InterPro" id="IPR002347">
    <property type="entry name" value="SDR_fam"/>
</dbReference>
<gene>
    <name evidence="1" type="ORF">KAK06_10200</name>
</gene>
<dbReference type="EMBL" id="JAGQDE010000007">
    <property type="protein sequence ID" value="MBQ0959320.1"/>
    <property type="molecule type" value="Genomic_DNA"/>
</dbReference>
<organism evidence="1 2">
    <name type="scientific">Ideonella aquatica</name>
    <dbReference type="NCBI Taxonomy" id="2824119"/>
    <lineage>
        <taxon>Bacteria</taxon>
        <taxon>Pseudomonadati</taxon>
        <taxon>Pseudomonadota</taxon>
        <taxon>Betaproteobacteria</taxon>
        <taxon>Burkholderiales</taxon>
        <taxon>Sphaerotilaceae</taxon>
        <taxon>Ideonella</taxon>
    </lineage>
</organism>
<dbReference type="Gene3D" id="3.40.50.720">
    <property type="entry name" value="NAD(P)-binding Rossmann-like Domain"/>
    <property type="match status" value="1"/>
</dbReference>
<dbReference type="AlphaFoldDB" id="A0A940YU27"/>
<name>A0A940YU27_9BURK</name>
<dbReference type="RefSeq" id="WP_210801911.1">
    <property type="nucleotide sequence ID" value="NZ_JAGQDE010000007.1"/>
</dbReference>
<dbReference type="InterPro" id="IPR052184">
    <property type="entry name" value="SDR_enzymes"/>
</dbReference>
<evidence type="ECO:0000313" key="1">
    <source>
        <dbReference type="EMBL" id="MBQ0959320.1"/>
    </source>
</evidence>
<dbReference type="Pfam" id="PF00106">
    <property type="entry name" value="adh_short"/>
    <property type="match status" value="1"/>
</dbReference>
<accession>A0A940YU27</accession>
<dbReference type="GO" id="GO:0016616">
    <property type="term" value="F:oxidoreductase activity, acting on the CH-OH group of donors, NAD or NADP as acceptor"/>
    <property type="evidence" value="ECO:0007669"/>
    <property type="project" value="TreeGrafter"/>
</dbReference>
<keyword evidence="2" id="KW-1185">Reference proteome</keyword>
<dbReference type="CDD" id="cd05325">
    <property type="entry name" value="carb_red_sniffer_like_SDR_c"/>
    <property type="match status" value="1"/>
</dbReference>
<dbReference type="Proteomes" id="UP000678374">
    <property type="component" value="Unassembled WGS sequence"/>
</dbReference>
<reference evidence="1" key="1">
    <citation type="submission" date="2021-04" db="EMBL/GenBank/DDBJ databases">
        <title>The genome sequence of Ideonella sp. 4Y11.</title>
        <authorList>
            <person name="Liu Y."/>
        </authorList>
    </citation>
    <scope>NUCLEOTIDE SEQUENCE</scope>
    <source>
        <strain evidence="1">4Y11</strain>
    </source>
</reference>
<dbReference type="PRINTS" id="PR00081">
    <property type="entry name" value="GDHRDH"/>
</dbReference>
<comment type="caution">
    <text evidence="1">The sequence shown here is derived from an EMBL/GenBank/DDBJ whole genome shotgun (WGS) entry which is preliminary data.</text>
</comment>
<protein>
    <submittedName>
        <fullName evidence="1">SDR family oxidoreductase</fullName>
    </submittedName>
</protein>
<dbReference type="NCBIfam" id="NF005403">
    <property type="entry name" value="PRK06953.1"/>
    <property type="match status" value="1"/>
</dbReference>
<proteinExistence type="predicted"/>
<dbReference type="PANTHER" id="PTHR45458:SF1">
    <property type="entry name" value="SHORT CHAIN DEHYDROGENASE"/>
    <property type="match status" value="1"/>
</dbReference>